<proteinExistence type="predicted"/>
<name>A0A4R8ZYF5_9MICO</name>
<accession>A0A4R8ZYF5</accession>
<keyword evidence="2" id="KW-1185">Reference proteome</keyword>
<reference evidence="1 2" key="1">
    <citation type="submission" date="2019-03" db="EMBL/GenBank/DDBJ databases">
        <title>Genomics of glacier-inhabiting Cryobacterium strains.</title>
        <authorList>
            <person name="Liu Q."/>
            <person name="Xin Y.-H."/>
        </authorList>
    </citation>
    <scope>NUCLEOTIDE SEQUENCE [LARGE SCALE GENOMIC DNA]</scope>
    <source>
        <strain evidence="1 2">Hh14</strain>
    </source>
</reference>
<dbReference type="AlphaFoldDB" id="A0A4R8ZYF5"/>
<evidence type="ECO:0000313" key="2">
    <source>
        <dbReference type="Proteomes" id="UP000297447"/>
    </source>
</evidence>
<comment type="caution">
    <text evidence="1">The sequence shown here is derived from an EMBL/GenBank/DDBJ whole genome shotgun (WGS) entry which is preliminary data.</text>
</comment>
<evidence type="ECO:0000313" key="1">
    <source>
        <dbReference type="EMBL" id="TFD48891.1"/>
    </source>
</evidence>
<dbReference type="RefSeq" id="WP_134519917.1">
    <property type="nucleotide sequence ID" value="NZ_SOHE01000053.1"/>
</dbReference>
<dbReference type="EMBL" id="SOHE01000053">
    <property type="protein sequence ID" value="TFD48891.1"/>
    <property type="molecule type" value="Genomic_DNA"/>
</dbReference>
<sequence>MPNHIVKTKEAHDFLALVPQLVGFTPENSVVLVAFRGNRTCGALRFNLPATDVPVKLQRGIATSLIGTLCKIPGVDAVVPVVYTSDAVSGHPGLPHKRFADTLVKRAELSGFLVRDALCVASDAWGSYLDPRCPAAGHPLSQITASPVNAGLSEERRGCLATVTSGTELPRIDLAMKERVGAQYRRLQKGFGPTGPGPALVSMIGEVVDPVELAEVALGWEVSALTGADAAALLYLVQGPGSRDQVMVQFAFGREVGAEAHAANLRYWGLQRLTGLTMDHIVALDLLAEAQLSREAGDDAEPGVDHDAGFGSEARDRRRGLRVGDLMLGNTPVRPDPDRCERAIDLLKTVVAMAPRAARPAPLCMLAWLSWALGRGSVAGIFLDQALTIDPGYSMAQLLETLLGSGHLPEWAFQVPFEDE</sequence>
<dbReference type="OrthoDB" id="4954868at2"/>
<protein>
    <submittedName>
        <fullName evidence="1">DUF4192 family protein</fullName>
    </submittedName>
</protein>
<dbReference type="InterPro" id="IPR025447">
    <property type="entry name" value="DUF4192"/>
</dbReference>
<dbReference type="Pfam" id="PF13830">
    <property type="entry name" value="DUF4192"/>
    <property type="match status" value="2"/>
</dbReference>
<gene>
    <name evidence="1" type="ORF">E3T55_12645</name>
</gene>
<dbReference type="Proteomes" id="UP000297447">
    <property type="component" value="Unassembled WGS sequence"/>
</dbReference>
<organism evidence="1 2">
    <name type="scientific">Cryobacterium frigoriphilum</name>
    <dbReference type="NCBI Taxonomy" id="1259150"/>
    <lineage>
        <taxon>Bacteria</taxon>
        <taxon>Bacillati</taxon>
        <taxon>Actinomycetota</taxon>
        <taxon>Actinomycetes</taxon>
        <taxon>Micrococcales</taxon>
        <taxon>Microbacteriaceae</taxon>
        <taxon>Cryobacterium</taxon>
    </lineage>
</organism>